<dbReference type="InterPro" id="IPR024726">
    <property type="entry name" value="FhuF_C"/>
</dbReference>
<dbReference type="EMBL" id="QLAG01000024">
    <property type="protein sequence ID" value="TLX62272.1"/>
    <property type="molecule type" value="Genomic_DNA"/>
</dbReference>
<dbReference type="InterPro" id="IPR023998">
    <property type="entry name" value="FCR-like"/>
</dbReference>
<reference evidence="2 3" key="1">
    <citation type="journal article" date="2017" name="Eur. J. Clin. Microbiol. Infect. Dis.">
        <title>Uncommonly isolated clinical Pseudomonas: identification and phylogenetic assignation.</title>
        <authorList>
            <person name="Mulet M."/>
            <person name="Gomila M."/>
            <person name="Ramirez A."/>
            <person name="Cardew S."/>
            <person name="Moore E.R."/>
            <person name="Lalucat J."/>
            <person name="Garcia-Valdes E."/>
        </authorList>
    </citation>
    <scope>NUCLEOTIDE SEQUENCE [LARGE SCALE GENOMIC DNA]</scope>
    <source>
        <strain evidence="2 3">SD129</strain>
    </source>
</reference>
<accession>A0A5R9QBU9</accession>
<protein>
    <submittedName>
        <fullName evidence="2">Siderophore ferric iron reductase</fullName>
    </submittedName>
</protein>
<dbReference type="RefSeq" id="WP_138412387.1">
    <property type="nucleotide sequence ID" value="NZ_QLAG01000024.1"/>
</dbReference>
<dbReference type="Proteomes" id="UP000306753">
    <property type="component" value="Unassembled WGS sequence"/>
</dbReference>
<gene>
    <name evidence="2" type="ORF">DN820_17080</name>
</gene>
<organism evidence="2 3">
    <name type="scientific">Stutzerimonas nosocomialis</name>
    <dbReference type="NCBI Taxonomy" id="1056496"/>
    <lineage>
        <taxon>Bacteria</taxon>
        <taxon>Pseudomonadati</taxon>
        <taxon>Pseudomonadota</taxon>
        <taxon>Gammaproteobacteria</taxon>
        <taxon>Pseudomonadales</taxon>
        <taxon>Pseudomonadaceae</taxon>
        <taxon>Stutzerimonas</taxon>
    </lineage>
</organism>
<proteinExistence type="predicted"/>
<feature type="domain" description="Ferric siderophore reductase C-terminal" evidence="1">
    <location>
        <begin position="214"/>
        <end position="234"/>
    </location>
</feature>
<dbReference type="Pfam" id="PF11575">
    <property type="entry name" value="FhuF_C"/>
    <property type="match status" value="1"/>
</dbReference>
<comment type="caution">
    <text evidence="2">The sequence shown here is derived from an EMBL/GenBank/DDBJ whole genome shotgun (WGS) entry which is preliminary data.</text>
</comment>
<dbReference type="GO" id="GO:0051537">
    <property type="term" value="F:2 iron, 2 sulfur cluster binding"/>
    <property type="evidence" value="ECO:0007669"/>
    <property type="project" value="InterPro"/>
</dbReference>
<evidence type="ECO:0000259" key="1">
    <source>
        <dbReference type="Pfam" id="PF11575"/>
    </source>
</evidence>
<dbReference type="AlphaFoldDB" id="A0A5R9QBU9"/>
<evidence type="ECO:0000313" key="2">
    <source>
        <dbReference type="EMBL" id="TLX62272.1"/>
    </source>
</evidence>
<dbReference type="NCBIfam" id="TIGR03950">
    <property type="entry name" value="sidero_Fe_reduc"/>
    <property type="match status" value="1"/>
</dbReference>
<name>A0A5R9QBU9_9GAMM</name>
<keyword evidence="3" id="KW-1185">Reference proteome</keyword>
<evidence type="ECO:0000313" key="3">
    <source>
        <dbReference type="Proteomes" id="UP000306753"/>
    </source>
</evidence>
<sequence>MPQHCRDLPELLRIAAQALPGLNGEVGPAERHQLTCGRPGNIAQVAALHAHWQRAHPEAGPHYWSARSWSLLIWQPIYLSVLAVYLCRNAPCLAEMGQSMNEGSVHGFRLPAHCPYRGDRTALIGCASEQLTAFVEGQLAEFHAVASIYPKMARLLVADCVRAALLLAQRNEPIADEVLLEAERDWLAALALPGGGALTVVDLDDGRTCLGMGRKACCQHFRRADGELCDSCPKLDRDARLQRLRTLAC</sequence>